<feature type="binding site" evidence="2">
    <location>
        <begin position="28"/>
        <end position="31"/>
    </location>
    <ligand>
        <name>substrate</name>
    </ligand>
</feature>
<feature type="active site" evidence="2">
    <location>
        <position position="27"/>
    </location>
</feature>
<evidence type="ECO:0000313" key="4">
    <source>
        <dbReference type="Proteomes" id="UP000614410"/>
    </source>
</evidence>
<feature type="binding site" evidence="2">
    <location>
        <position position="27"/>
    </location>
    <ligand>
        <name>Mg(2+)</name>
        <dbReference type="ChEBI" id="CHEBI:18420"/>
    </ligand>
</feature>
<sequence length="260" mass="28590">MQRPPHPAAIPEPSNPELPRHVGIIMDGNGRWARGRHLPRVAGHRSGVRAIRPVMESCHQAGVHILTLYAFSTENWSRPRHEVTALMQLFGDTLDSEVSQMHAEGIQIRTIGDRDQLSPRLQAKVGRAEELTSANTRAILNVAINYGGRNEIVSAVRDLAERGIDLTTLTTETLGGALYTSGLPDPDLIIRTAGEMRISNFMLWQSAYAEIYVTPTLWPDFGPHEIAGALAAYARRDRRFGAVPEPPAMLEEALRAPAGL</sequence>
<feature type="binding site" evidence="2">
    <location>
        <position position="32"/>
    </location>
    <ligand>
        <name>substrate</name>
    </ligand>
</feature>
<dbReference type="EC" id="2.5.1.-" evidence="2"/>
<dbReference type="SUPFAM" id="SSF64005">
    <property type="entry name" value="Undecaprenyl diphosphate synthase"/>
    <property type="match status" value="1"/>
</dbReference>
<dbReference type="Pfam" id="PF01255">
    <property type="entry name" value="Prenyltransf"/>
    <property type="match status" value="1"/>
</dbReference>
<comment type="subunit">
    <text evidence="2">Homodimer.</text>
</comment>
<feature type="binding site" evidence="2">
    <location>
        <position position="191"/>
    </location>
    <ligand>
        <name>substrate</name>
    </ligand>
</feature>
<dbReference type="PANTHER" id="PTHR10291:SF0">
    <property type="entry name" value="DEHYDRODOLICHYL DIPHOSPHATE SYNTHASE 2"/>
    <property type="match status" value="1"/>
</dbReference>
<protein>
    <recommendedName>
        <fullName evidence="2">Isoprenyl transferase</fullName>
        <ecNumber evidence="2">2.5.1.-</ecNumber>
    </recommendedName>
</protein>
<evidence type="ECO:0000313" key="3">
    <source>
        <dbReference type="EMBL" id="MBJ7610249.1"/>
    </source>
</evidence>
<feature type="binding site" evidence="2">
    <location>
        <position position="44"/>
    </location>
    <ligand>
        <name>substrate</name>
    </ligand>
</feature>
<keyword evidence="1 2" id="KW-0808">Transferase</keyword>
<keyword evidence="2" id="KW-0479">Metal-binding</keyword>
<reference evidence="3 4" key="1">
    <citation type="submission" date="2020-10" db="EMBL/GenBank/DDBJ databases">
        <title>Ca. Dormibacterota MAGs.</title>
        <authorList>
            <person name="Montgomery K."/>
        </authorList>
    </citation>
    <scope>NUCLEOTIDE SEQUENCE [LARGE SCALE GENOMIC DNA]</scope>
    <source>
        <strain evidence="3">Mitchell_Peninsula_5</strain>
    </source>
</reference>
<feature type="binding site" evidence="2">
    <location>
        <position position="210"/>
    </location>
    <ligand>
        <name>Mg(2+)</name>
        <dbReference type="ChEBI" id="CHEBI:18420"/>
    </ligand>
</feature>
<dbReference type="CDD" id="cd00475">
    <property type="entry name" value="Cis_IPPS"/>
    <property type="match status" value="1"/>
</dbReference>
<feature type="active site" description="Proton acceptor" evidence="2">
    <location>
        <position position="75"/>
    </location>
</feature>
<dbReference type="GO" id="GO:0045547">
    <property type="term" value="F:ditrans,polycis-polyprenyl diphosphate synthase [(2E,6E)-farnesyl diphosphate specific] activity"/>
    <property type="evidence" value="ECO:0007669"/>
    <property type="project" value="TreeGrafter"/>
</dbReference>
<dbReference type="Gene3D" id="3.40.1180.10">
    <property type="entry name" value="Decaprenyl diphosphate synthase-like"/>
    <property type="match status" value="1"/>
</dbReference>
<comment type="function">
    <text evidence="2">Catalyzes the condensation of isopentenyl diphosphate (IPP) with allylic pyrophosphates generating different type of terpenoids.</text>
</comment>
<dbReference type="PANTHER" id="PTHR10291">
    <property type="entry name" value="DEHYDRODOLICHYL DIPHOSPHATE SYNTHASE FAMILY MEMBER"/>
    <property type="match status" value="1"/>
</dbReference>
<name>A0A934KPQ5_9BACT</name>
<evidence type="ECO:0000256" key="2">
    <source>
        <dbReference type="HAMAP-Rule" id="MF_01139"/>
    </source>
</evidence>
<dbReference type="Proteomes" id="UP000614410">
    <property type="component" value="Unassembled WGS sequence"/>
</dbReference>
<comment type="similarity">
    <text evidence="2">Belongs to the UPP synthase family.</text>
</comment>
<organism evidence="3 4">
    <name type="scientific">Candidatus Amunia macphersoniae</name>
    <dbReference type="NCBI Taxonomy" id="3127014"/>
    <lineage>
        <taxon>Bacteria</taxon>
        <taxon>Bacillati</taxon>
        <taxon>Candidatus Dormiibacterota</taxon>
        <taxon>Candidatus Dormibacteria</taxon>
        <taxon>Candidatus Aeolococcales</taxon>
        <taxon>Candidatus Aeolococcaceae</taxon>
        <taxon>Candidatus Amunia</taxon>
    </lineage>
</organism>
<dbReference type="InterPro" id="IPR018520">
    <property type="entry name" value="UPP_synth-like_CS"/>
</dbReference>
<feature type="binding site" evidence="2">
    <location>
        <begin position="197"/>
        <end position="199"/>
    </location>
    <ligand>
        <name>substrate</name>
    </ligand>
</feature>
<dbReference type="PROSITE" id="PS01066">
    <property type="entry name" value="UPP_SYNTHASE"/>
    <property type="match status" value="1"/>
</dbReference>
<proteinExistence type="inferred from homology"/>
<dbReference type="EMBL" id="JAEKNN010000058">
    <property type="protein sequence ID" value="MBJ7610249.1"/>
    <property type="molecule type" value="Genomic_DNA"/>
</dbReference>
<feature type="binding site" evidence="2">
    <location>
        <position position="40"/>
    </location>
    <ligand>
        <name>substrate</name>
    </ligand>
</feature>
<dbReference type="GO" id="GO:0000287">
    <property type="term" value="F:magnesium ion binding"/>
    <property type="evidence" value="ECO:0007669"/>
    <property type="project" value="UniProtKB-UniRule"/>
</dbReference>
<feature type="binding site" evidence="2">
    <location>
        <position position="78"/>
    </location>
    <ligand>
        <name>substrate</name>
    </ligand>
</feature>
<dbReference type="GO" id="GO:0016094">
    <property type="term" value="P:polyprenol biosynthetic process"/>
    <property type="evidence" value="ECO:0007669"/>
    <property type="project" value="TreeGrafter"/>
</dbReference>
<dbReference type="NCBIfam" id="TIGR00055">
    <property type="entry name" value="uppS"/>
    <property type="match status" value="1"/>
</dbReference>
<keyword evidence="2" id="KW-0460">Magnesium</keyword>
<dbReference type="AlphaFoldDB" id="A0A934KPQ5"/>
<comment type="cofactor">
    <cofactor evidence="2">
        <name>Mg(2+)</name>
        <dbReference type="ChEBI" id="CHEBI:18420"/>
    </cofactor>
    <text evidence="2">Binds 2 magnesium ions per subunit.</text>
</comment>
<dbReference type="InterPro" id="IPR001441">
    <property type="entry name" value="UPP_synth-like"/>
</dbReference>
<feature type="binding site" evidence="2">
    <location>
        <position position="76"/>
    </location>
    <ligand>
        <name>substrate</name>
    </ligand>
</feature>
<dbReference type="FunFam" id="3.40.1180.10:FF:000001">
    <property type="entry name" value="(2E,6E)-farnesyl-diphosphate-specific ditrans,polycis-undecaprenyl-diphosphate synthase"/>
    <property type="match status" value="1"/>
</dbReference>
<dbReference type="InterPro" id="IPR036424">
    <property type="entry name" value="UPP_synth-like_sf"/>
</dbReference>
<comment type="caution">
    <text evidence="3">The sequence shown here is derived from an EMBL/GenBank/DDBJ whole genome shotgun (WGS) entry which is preliminary data.</text>
</comment>
<accession>A0A934KPQ5</accession>
<gene>
    <name evidence="3" type="primary">uppS</name>
    <name evidence="3" type="ORF">JF887_12580</name>
</gene>
<dbReference type="HAMAP" id="MF_01139">
    <property type="entry name" value="ISPT"/>
    <property type="match status" value="1"/>
</dbReference>
<feature type="binding site" evidence="2">
    <location>
        <begin position="72"/>
        <end position="74"/>
    </location>
    <ligand>
        <name>substrate</name>
    </ligand>
</feature>
<evidence type="ECO:0000256" key="1">
    <source>
        <dbReference type="ARBA" id="ARBA00022679"/>
    </source>
</evidence>